<keyword evidence="2" id="KW-0805">Transcription regulation</keyword>
<dbReference type="Gene3D" id="3.40.50.2300">
    <property type="match status" value="2"/>
</dbReference>
<dbReference type="GO" id="GO:0003677">
    <property type="term" value="F:DNA binding"/>
    <property type="evidence" value="ECO:0007669"/>
    <property type="project" value="UniProtKB-KW"/>
</dbReference>
<dbReference type="PROSITE" id="PS50932">
    <property type="entry name" value="HTH_LACI_2"/>
    <property type="match status" value="1"/>
</dbReference>
<feature type="domain" description="HTH lacI-type" evidence="5">
    <location>
        <begin position="12"/>
        <end position="66"/>
    </location>
</feature>
<organism evidence="6 7">
    <name type="scientific">Parachitinimonas caeni</name>
    <dbReference type="NCBI Taxonomy" id="3031301"/>
    <lineage>
        <taxon>Bacteria</taxon>
        <taxon>Pseudomonadati</taxon>
        <taxon>Pseudomonadota</taxon>
        <taxon>Betaproteobacteria</taxon>
        <taxon>Neisseriales</taxon>
        <taxon>Chitinibacteraceae</taxon>
        <taxon>Parachitinimonas</taxon>
    </lineage>
</organism>
<dbReference type="InterPro" id="IPR028082">
    <property type="entry name" value="Peripla_BP_I"/>
</dbReference>
<accession>A0ABT7DU37</accession>
<dbReference type="Pfam" id="PF13377">
    <property type="entry name" value="Peripla_BP_3"/>
    <property type="match status" value="1"/>
</dbReference>
<dbReference type="SUPFAM" id="SSF53822">
    <property type="entry name" value="Periplasmic binding protein-like I"/>
    <property type="match status" value="1"/>
</dbReference>
<evidence type="ECO:0000256" key="1">
    <source>
        <dbReference type="ARBA" id="ARBA00022491"/>
    </source>
</evidence>
<dbReference type="InterPro" id="IPR046335">
    <property type="entry name" value="LacI/GalR-like_sensor"/>
</dbReference>
<reference evidence="6" key="1">
    <citation type="submission" date="2023-03" db="EMBL/GenBank/DDBJ databases">
        <title>Chitinimonas shenzhenensis gen. nov., sp. nov., a novel member of family Burkholderiaceae isolated from activated sludge collected in Shen Zhen, China.</title>
        <authorList>
            <person name="Wang X."/>
        </authorList>
    </citation>
    <scope>NUCLEOTIDE SEQUENCE</scope>
    <source>
        <strain evidence="6">DQS-5</strain>
    </source>
</reference>
<evidence type="ECO:0000313" key="6">
    <source>
        <dbReference type="EMBL" id="MDK2123588.1"/>
    </source>
</evidence>
<dbReference type="SUPFAM" id="SSF47413">
    <property type="entry name" value="lambda repressor-like DNA-binding domains"/>
    <property type="match status" value="1"/>
</dbReference>
<keyword evidence="3 6" id="KW-0238">DNA-binding</keyword>
<dbReference type="Proteomes" id="UP001172778">
    <property type="component" value="Unassembled WGS sequence"/>
</dbReference>
<keyword evidence="7" id="KW-1185">Reference proteome</keyword>
<evidence type="ECO:0000259" key="5">
    <source>
        <dbReference type="PROSITE" id="PS50932"/>
    </source>
</evidence>
<gene>
    <name evidence="6" type="ORF">PZA18_05950</name>
</gene>
<dbReference type="SMART" id="SM00354">
    <property type="entry name" value="HTH_LACI"/>
    <property type="match status" value="1"/>
</dbReference>
<dbReference type="InterPro" id="IPR010982">
    <property type="entry name" value="Lambda_DNA-bd_dom_sf"/>
</dbReference>
<keyword evidence="4" id="KW-0804">Transcription</keyword>
<dbReference type="EMBL" id="JARRAF010000005">
    <property type="protein sequence ID" value="MDK2123588.1"/>
    <property type="molecule type" value="Genomic_DNA"/>
</dbReference>
<evidence type="ECO:0000256" key="2">
    <source>
        <dbReference type="ARBA" id="ARBA00023015"/>
    </source>
</evidence>
<name>A0ABT7DU37_9NEIS</name>
<evidence type="ECO:0000256" key="3">
    <source>
        <dbReference type="ARBA" id="ARBA00023125"/>
    </source>
</evidence>
<dbReference type="PANTHER" id="PTHR30146">
    <property type="entry name" value="LACI-RELATED TRANSCRIPTIONAL REPRESSOR"/>
    <property type="match status" value="1"/>
</dbReference>
<comment type="caution">
    <text evidence="6">The sequence shown here is derived from an EMBL/GenBank/DDBJ whole genome shotgun (WGS) entry which is preliminary data.</text>
</comment>
<protein>
    <submittedName>
        <fullName evidence="6">LacI family DNA-binding transcriptional regulator</fullName>
    </submittedName>
</protein>
<dbReference type="CDD" id="cd01392">
    <property type="entry name" value="HTH_LacI"/>
    <property type="match status" value="1"/>
</dbReference>
<dbReference type="InterPro" id="IPR000843">
    <property type="entry name" value="HTH_LacI"/>
</dbReference>
<dbReference type="RefSeq" id="WP_284099888.1">
    <property type="nucleotide sequence ID" value="NZ_JARRAF010000005.1"/>
</dbReference>
<proteinExistence type="predicted"/>
<dbReference type="Pfam" id="PF00356">
    <property type="entry name" value="LacI"/>
    <property type="match status" value="1"/>
</dbReference>
<evidence type="ECO:0000313" key="7">
    <source>
        <dbReference type="Proteomes" id="UP001172778"/>
    </source>
</evidence>
<sequence length="341" mass="37130">MQRPTRYGDEVVTLDRVAREAGVSPSTVSRILNGTARVSEAKRDAVEQAIRRLNYQPNAVARGLASGRTLSIGVLAPDIASPLYADALRAIEQSLADQGYWPLFVSRQGDDRHEYAQLCQLASRQVDGVILLAGQVEDERLRDYALRTPICLIGRQLQAPNVQSVVADISAGASMAVQHLLDLGHRRIAYIGPAGDSPEAQACLHGYQQTLRQAGLEFDRRLVLGAEGQGAGGMLAMQRLLDSRLDFSAVFAGDDQLALGAQLALRRRNLRIPDEMSLVGFGDLPVAPYTTPPLTTVRLPGHELGSLAAKAIVRLIDGETPRLEVPPLQLVIRESTRRLRR</sequence>
<evidence type="ECO:0000256" key="4">
    <source>
        <dbReference type="ARBA" id="ARBA00023163"/>
    </source>
</evidence>
<keyword evidence="1" id="KW-0678">Repressor</keyword>
<dbReference type="Gene3D" id="1.10.260.40">
    <property type="entry name" value="lambda repressor-like DNA-binding domains"/>
    <property type="match status" value="1"/>
</dbReference>
<dbReference type="PANTHER" id="PTHR30146:SF148">
    <property type="entry name" value="HTH-TYPE TRANSCRIPTIONAL REPRESSOR PURR-RELATED"/>
    <property type="match status" value="1"/>
</dbReference>